<feature type="signal peptide" evidence="6">
    <location>
        <begin position="1"/>
        <end position="19"/>
    </location>
</feature>
<evidence type="ECO:0000256" key="2">
    <source>
        <dbReference type="ARBA" id="ARBA00022670"/>
    </source>
</evidence>
<dbReference type="GO" id="GO:0046872">
    <property type="term" value="F:metal ion binding"/>
    <property type="evidence" value="ECO:0007669"/>
    <property type="project" value="UniProtKB-KW"/>
</dbReference>
<name>A4GHX8_9BACT</name>
<dbReference type="GO" id="GO:0006508">
    <property type="term" value="P:proteolysis"/>
    <property type="evidence" value="ECO:0007669"/>
    <property type="project" value="UniProtKB-KW"/>
</dbReference>
<keyword evidence="4" id="KW-0378">Hydrolase</keyword>
<evidence type="ECO:0000256" key="6">
    <source>
        <dbReference type="SAM" id="SignalP"/>
    </source>
</evidence>
<keyword evidence="5" id="KW-0862">Zinc</keyword>
<dbReference type="PANTHER" id="PTHR45962:SF1">
    <property type="entry name" value="N-FATTY-ACYL-AMINO ACID SYNTHASE_HYDROLASE PM20D1"/>
    <property type="match status" value="1"/>
</dbReference>
<comment type="similarity">
    <text evidence="1">Belongs to the peptidase M20A family.</text>
</comment>
<organism evidence="8">
    <name type="scientific">uncultured marine bacterium EB0_39H12</name>
    <dbReference type="NCBI Taxonomy" id="415437"/>
    <lineage>
        <taxon>Bacteria</taxon>
        <taxon>environmental samples</taxon>
    </lineage>
</organism>
<dbReference type="SUPFAM" id="SSF55031">
    <property type="entry name" value="Bacterial exopeptidase dimerisation domain"/>
    <property type="match status" value="1"/>
</dbReference>
<dbReference type="Pfam" id="PF01546">
    <property type="entry name" value="Peptidase_M20"/>
    <property type="match status" value="1"/>
</dbReference>
<dbReference type="InterPro" id="IPR011650">
    <property type="entry name" value="Peptidase_M20_dimer"/>
</dbReference>
<keyword evidence="2" id="KW-0645">Protease</keyword>
<evidence type="ECO:0000256" key="3">
    <source>
        <dbReference type="ARBA" id="ARBA00022723"/>
    </source>
</evidence>
<dbReference type="EMBL" id="EF089399">
    <property type="protein sequence ID" value="ABL97689.1"/>
    <property type="molecule type" value="Genomic_DNA"/>
</dbReference>
<evidence type="ECO:0000259" key="7">
    <source>
        <dbReference type="Pfam" id="PF07687"/>
    </source>
</evidence>
<dbReference type="InterPro" id="IPR036264">
    <property type="entry name" value="Bact_exopeptidase_dim_dom"/>
</dbReference>
<accession>A4GHX8</accession>
<evidence type="ECO:0000313" key="8">
    <source>
        <dbReference type="EMBL" id="ABL97689.1"/>
    </source>
</evidence>
<dbReference type="GO" id="GO:0008233">
    <property type="term" value="F:peptidase activity"/>
    <property type="evidence" value="ECO:0007669"/>
    <property type="project" value="UniProtKB-KW"/>
</dbReference>
<dbReference type="Pfam" id="PF07687">
    <property type="entry name" value="M20_dimer"/>
    <property type="match status" value="1"/>
</dbReference>
<evidence type="ECO:0000256" key="5">
    <source>
        <dbReference type="ARBA" id="ARBA00022833"/>
    </source>
</evidence>
<dbReference type="AlphaFoldDB" id="A4GHX8"/>
<feature type="chain" id="PRO_5002669308" evidence="6">
    <location>
        <begin position="20"/>
        <end position="454"/>
    </location>
</feature>
<dbReference type="Gene3D" id="3.30.70.360">
    <property type="match status" value="1"/>
</dbReference>
<dbReference type="PANTHER" id="PTHR45962">
    <property type="entry name" value="N-FATTY-ACYL-AMINO ACID SYNTHASE/HYDROLASE PM20D1"/>
    <property type="match status" value="1"/>
</dbReference>
<dbReference type="SUPFAM" id="SSF53187">
    <property type="entry name" value="Zn-dependent exopeptidases"/>
    <property type="match status" value="1"/>
</dbReference>
<dbReference type="Gene3D" id="3.40.630.10">
    <property type="entry name" value="Zn peptidases"/>
    <property type="match status" value="1"/>
</dbReference>
<feature type="domain" description="Peptidase M20 dimerisation" evidence="7">
    <location>
        <begin position="210"/>
        <end position="354"/>
    </location>
</feature>
<reference evidence="8" key="1">
    <citation type="journal article" date="2007" name="Environ. Microbiol.">
        <title>Proteorhodopsin photosystem gene clusters exhibit co-evolutionary trends and shared ancestry among diverse marine microbial phyla.</title>
        <authorList>
            <person name="McCarren J."/>
            <person name="Delong E.F."/>
        </authorList>
    </citation>
    <scope>NUCLEOTIDE SEQUENCE</scope>
</reference>
<keyword evidence="3" id="KW-0479">Metal-binding</keyword>
<proteinExistence type="inferred from homology"/>
<protein>
    <submittedName>
        <fullName evidence="8">Peptidase</fullName>
    </submittedName>
</protein>
<evidence type="ECO:0000256" key="1">
    <source>
        <dbReference type="ARBA" id="ARBA00006247"/>
    </source>
</evidence>
<gene>
    <name evidence="8" type="ORF">MBMO_EB0-39H12.0065</name>
</gene>
<dbReference type="Gene3D" id="1.10.150.900">
    <property type="match status" value="1"/>
</dbReference>
<dbReference type="InterPro" id="IPR047177">
    <property type="entry name" value="Pept_M20A"/>
</dbReference>
<evidence type="ECO:0000256" key="4">
    <source>
        <dbReference type="ARBA" id="ARBA00022801"/>
    </source>
</evidence>
<dbReference type="InterPro" id="IPR002933">
    <property type="entry name" value="Peptidase_M20"/>
</dbReference>
<keyword evidence="6" id="KW-0732">Signal</keyword>
<dbReference type="PIRSF" id="PIRSF036696">
    <property type="entry name" value="ACY-1"/>
    <property type="match status" value="1"/>
</dbReference>
<sequence>MNKLFISLLMFSNISLISAAETIETEAVEWLKAYLQIETVNPPGNESRAVDYIANIFEQEGIEFNSAESAPGRGNIWARIEGGDKPALVLLHHSDVVPVNEKYWDFDPFSGEIKDGYILGRGALDMKGTGISHLANFINLHRQGKKLNRDVIFIGAADEESGGNFGVGWLVKNHPEIFEGAGLLLNEGGSGYKSNDSIVFSVEITQKVPVWLRLTAIDTPGHGSSPRSTSSVSRVVKALNIIWNNPFPPRIIPEVEKVFIERSGGLDEPYSSEYRNIKESIKDPIFMKRLQSFSASAHALTRDTCSLTRMMGSSKINVVPPEAWAEVDCRMLPDRTTDEFISDFKALIKDTGVEVELIMSAVPAISQTDSELFLAIEDFSKNNYPGSRVAPSVSTGFTDSRFTRGLGIQSYGFNPLISTGDEYSSIHGNNERINEKAFRQSVKDLGIILDKILY</sequence>